<evidence type="ECO:0000313" key="1">
    <source>
        <dbReference type="EMBL" id="TWJ11743.1"/>
    </source>
</evidence>
<name>A0A562V1P6_9ACTN</name>
<protein>
    <submittedName>
        <fullName evidence="1">Uncharacterized protein</fullName>
    </submittedName>
</protein>
<sequence length="59" mass="6227">MTAYTRCPGCDAARTVTATARDDGTESLDAEDPQPCPQCDGTGCVPFQGYVLVAAEEDR</sequence>
<proteinExistence type="predicted"/>
<gene>
    <name evidence="1" type="ORF">LX16_2474</name>
</gene>
<organism evidence="1 2">
    <name type="scientific">Stackebrandtia albiflava</name>
    <dbReference type="NCBI Taxonomy" id="406432"/>
    <lineage>
        <taxon>Bacteria</taxon>
        <taxon>Bacillati</taxon>
        <taxon>Actinomycetota</taxon>
        <taxon>Actinomycetes</taxon>
        <taxon>Glycomycetales</taxon>
        <taxon>Glycomycetaceae</taxon>
        <taxon>Stackebrandtia</taxon>
    </lineage>
</organism>
<reference evidence="1 2" key="1">
    <citation type="journal article" date="2013" name="Stand. Genomic Sci.">
        <title>Genomic Encyclopedia of Type Strains, Phase I: The one thousand microbial genomes (KMG-I) project.</title>
        <authorList>
            <person name="Kyrpides N.C."/>
            <person name="Woyke T."/>
            <person name="Eisen J.A."/>
            <person name="Garrity G."/>
            <person name="Lilburn T.G."/>
            <person name="Beck B.J."/>
            <person name="Whitman W.B."/>
            <person name="Hugenholtz P."/>
            <person name="Klenk H.P."/>
        </authorList>
    </citation>
    <scope>NUCLEOTIDE SEQUENCE [LARGE SCALE GENOMIC DNA]</scope>
    <source>
        <strain evidence="1 2">DSM 45044</strain>
    </source>
</reference>
<comment type="caution">
    <text evidence="1">The sequence shown here is derived from an EMBL/GenBank/DDBJ whole genome shotgun (WGS) entry which is preliminary data.</text>
</comment>
<keyword evidence="2" id="KW-1185">Reference proteome</keyword>
<evidence type="ECO:0000313" key="2">
    <source>
        <dbReference type="Proteomes" id="UP000321617"/>
    </source>
</evidence>
<dbReference type="EMBL" id="VLLL01000006">
    <property type="protein sequence ID" value="TWJ11743.1"/>
    <property type="molecule type" value="Genomic_DNA"/>
</dbReference>
<accession>A0A562V1P6</accession>
<dbReference type="Proteomes" id="UP000321617">
    <property type="component" value="Unassembled WGS sequence"/>
</dbReference>
<dbReference type="AlphaFoldDB" id="A0A562V1P6"/>
<dbReference type="RefSeq" id="WP_147138317.1">
    <property type="nucleotide sequence ID" value="NZ_BAABIJ010000002.1"/>
</dbReference>